<feature type="region of interest" description="Disordered" evidence="1">
    <location>
        <begin position="40"/>
        <end position="77"/>
    </location>
</feature>
<reference evidence="2" key="1">
    <citation type="submission" date="2021-01" db="EMBL/GenBank/DDBJ databases">
        <authorList>
            <person name="Corre E."/>
            <person name="Pelletier E."/>
            <person name="Niang G."/>
            <person name="Scheremetjew M."/>
            <person name="Finn R."/>
            <person name="Kale V."/>
            <person name="Holt S."/>
            <person name="Cochrane G."/>
            <person name="Meng A."/>
            <person name="Brown T."/>
            <person name="Cohen L."/>
        </authorList>
    </citation>
    <scope>NUCLEOTIDE SEQUENCE</scope>
    <source>
        <strain evidence="2">Clade-D-RCC2572</strain>
    </source>
</reference>
<sequence>MGARRTTTRARRRRDAAGVPHSDGAYETHIVARVRALRRPNPARGDAGTGVMHEMGHEQRRSSRVHARPGRADAGQKRGFDNAHVASALLGVSEACGGVVKRVARLMPDGSVAVHGVAGPSSRYGARQIVDARAVAADEERGHVHDAVVDAHAPADDAGAAPEGPEGAVACPVVHDDFAPSAPVIAAPQPVRIRGRGHERRLQIAALNHGLKSTTQFWEGERLKVRLYNKIPMPRCAARGETRVGNWTAPVYPLDEERSAVYERDEDTTIQMFEALERIADGPEERGDKLHAFTQRKRPLHGQLKTYRCRAYPTAKQAKILKKFCQVQTFDAYNAAIDVIKEKPSCSLTWVRNRVKAALNWDKRDDGTSSCCTTRLLHPRRKRPRSALTWRCLTWACARRRRFFHPSRATCLSRTRASCAST</sequence>
<protein>
    <submittedName>
        <fullName evidence="2">Uncharacterized protein</fullName>
    </submittedName>
</protein>
<feature type="compositionally biased region" description="Basic residues" evidence="1">
    <location>
        <begin position="1"/>
        <end position="14"/>
    </location>
</feature>
<organism evidence="2">
    <name type="scientific">Ostreococcus mediterraneus</name>
    <dbReference type="NCBI Taxonomy" id="1486918"/>
    <lineage>
        <taxon>Eukaryota</taxon>
        <taxon>Viridiplantae</taxon>
        <taxon>Chlorophyta</taxon>
        <taxon>Mamiellophyceae</taxon>
        <taxon>Mamiellales</taxon>
        <taxon>Bathycoccaceae</taxon>
        <taxon>Ostreococcus</taxon>
    </lineage>
</organism>
<evidence type="ECO:0000256" key="1">
    <source>
        <dbReference type="SAM" id="MobiDB-lite"/>
    </source>
</evidence>
<feature type="region of interest" description="Disordered" evidence="1">
    <location>
        <begin position="1"/>
        <end position="23"/>
    </location>
</feature>
<gene>
    <name evidence="2" type="ORF">OMED0929_LOCUS1600</name>
</gene>
<dbReference type="AlphaFoldDB" id="A0A7S0KDP3"/>
<evidence type="ECO:0000313" key="2">
    <source>
        <dbReference type="EMBL" id="CAD8578181.1"/>
    </source>
</evidence>
<dbReference type="EMBL" id="HBEW01001938">
    <property type="protein sequence ID" value="CAD8578181.1"/>
    <property type="molecule type" value="Transcribed_RNA"/>
</dbReference>
<name>A0A7S0KDP3_9CHLO</name>
<proteinExistence type="predicted"/>
<accession>A0A7S0KDP3</accession>